<feature type="region of interest" description="Disordered" evidence="3">
    <location>
        <begin position="1"/>
        <end position="20"/>
    </location>
</feature>
<dbReference type="InterPro" id="IPR000873">
    <property type="entry name" value="AMP-dep_synth/lig_dom"/>
</dbReference>
<accession>A0ABY3TS02</accession>
<dbReference type="SUPFAM" id="SSF56801">
    <property type="entry name" value="Acetyl-CoA synthetase-like"/>
    <property type="match status" value="1"/>
</dbReference>
<dbReference type="Pfam" id="PF00501">
    <property type="entry name" value="AMP-binding"/>
    <property type="match status" value="1"/>
</dbReference>
<keyword evidence="7" id="KW-1185">Reference proteome</keyword>
<dbReference type="InterPro" id="IPR042099">
    <property type="entry name" value="ANL_N_sf"/>
</dbReference>
<evidence type="ECO:0000256" key="3">
    <source>
        <dbReference type="SAM" id="MobiDB-lite"/>
    </source>
</evidence>
<keyword evidence="2" id="KW-0436">Ligase</keyword>
<reference evidence="6" key="1">
    <citation type="submission" date="2022-08" db="EMBL/GenBank/DDBJ databases">
        <title>Whole genome sequencing of non-tuberculosis mycobacteria type-strains.</title>
        <authorList>
            <person name="Igarashi Y."/>
            <person name="Osugi A."/>
            <person name="Mitarai S."/>
        </authorList>
    </citation>
    <scope>NUCLEOTIDE SEQUENCE</scope>
    <source>
        <strain evidence="6">JCM 16369</strain>
    </source>
</reference>
<dbReference type="PANTHER" id="PTHR43201">
    <property type="entry name" value="ACYL-COA SYNTHETASE"/>
    <property type="match status" value="1"/>
</dbReference>
<name>A0ABY3TS02_9MYCO</name>
<evidence type="ECO:0000313" key="6">
    <source>
        <dbReference type="EMBL" id="ULN44246.1"/>
    </source>
</evidence>
<evidence type="ECO:0000256" key="2">
    <source>
        <dbReference type="ARBA" id="ARBA00022598"/>
    </source>
</evidence>
<dbReference type="Gene3D" id="3.30.300.30">
    <property type="match status" value="1"/>
</dbReference>
<dbReference type="PROSITE" id="PS00455">
    <property type="entry name" value="AMP_BINDING"/>
    <property type="match status" value="1"/>
</dbReference>
<evidence type="ECO:0000259" key="4">
    <source>
        <dbReference type="Pfam" id="PF00501"/>
    </source>
</evidence>
<organism evidence="6 7">
    <name type="scientific">Mycolicibacterium crocinum</name>
    <dbReference type="NCBI Taxonomy" id="388459"/>
    <lineage>
        <taxon>Bacteria</taxon>
        <taxon>Bacillati</taxon>
        <taxon>Actinomycetota</taxon>
        <taxon>Actinomycetes</taxon>
        <taxon>Mycobacteriales</taxon>
        <taxon>Mycobacteriaceae</taxon>
        <taxon>Mycolicibacterium</taxon>
    </lineage>
</organism>
<gene>
    <name evidence="6" type="ORF">MI149_07685</name>
</gene>
<dbReference type="InterPro" id="IPR045851">
    <property type="entry name" value="AMP-bd_C_sf"/>
</dbReference>
<feature type="domain" description="AMP-dependent synthetase/ligase" evidence="4">
    <location>
        <begin position="58"/>
        <end position="442"/>
    </location>
</feature>
<evidence type="ECO:0000259" key="5">
    <source>
        <dbReference type="Pfam" id="PF13193"/>
    </source>
</evidence>
<dbReference type="Gene3D" id="3.40.50.12780">
    <property type="entry name" value="N-terminal domain of ligase-like"/>
    <property type="match status" value="1"/>
</dbReference>
<evidence type="ECO:0000256" key="1">
    <source>
        <dbReference type="ARBA" id="ARBA00006432"/>
    </source>
</evidence>
<comment type="similarity">
    <text evidence="1">Belongs to the ATP-dependent AMP-binding enzyme family.</text>
</comment>
<sequence>MPATNTTSTHDHGSSGGSDLLWPRCQSPGDLAVIEAIPLEQRGLPACTYDVVLRAGRLWPDRVALSVMRGGSDYMACAQRTFGEPAADVTRAAKALRRCGVGRHDAVMLISPNCDELITATLAAQAAGIAAPVNGSLAKEHIAQLARQSGARVLVTACPQLDPAGVDIAATLVAAGLIDTVLLLRPTAAGPPAGSAPTLDGADVAYLSALTAEHDAEPMIDGYADSAELASLFHTGGTTGAPKLAAHTHCNEVTDAWTVAINVTLDEDSVLFAALPLFHVNAVIVTLLAPLLRGQAVVWAGPLGYRDVGLYQNFWRIVEHYRLAALSAVPTVYSVLAQIPVDADISTLASAVVGASPLPETVRRDFRVATGVELTEGYGLTEATCASARSFADDPRPGSVGQRMPYQQLKAVEITPDGLWRDLPAGEVGTLAISGPTVFPGYVVSRTDDDFVLDGRGTLRDGWLDTGDLARVDDDGFVYLAGRAKDLIIRGGHNIDPALVEDALLAHPDVTAAAAVGRPDIHAGEVPVGFVTVRAGSSVTGDDLASFAGGRVTERAAAPKAVTIVDTLPITDVGKPYKLALRAAAAEQALIDALSGRPGVLEVRGEVTAGRPSVTINVASGADRAAVEHITKSFALDCTITTTTSDAHDDQETACVR</sequence>
<dbReference type="PANTHER" id="PTHR43201:SF5">
    <property type="entry name" value="MEDIUM-CHAIN ACYL-COA LIGASE ACSF2, MITOCHONDRIAL"/>
    <property type="match status" value="1"/>
</dbReference>
<dbReference type="EMBL" id="CP092362">
    <property type="protein sequence ID" value="ULN44246.1"/>
    <property type="molecule type" value="Genomic_DNA"/>
</dbReference>
<evidence type="ECO:0000313" key="7">
    <source>
        <dbReference type="Proteomes" id="UP001055337"/>
    </source>
</evidence>
<proteinExistence type="inferred from homology"/>
<dbReference type="InterPro" id="IPR020845">
    <property type="entry name" value="AMP-binding_CS"/>
</dbReference>
<dbReference type="Proteomes" id="UP001055337">
    <property type="component" value="Chromosome"/>
</dbReference>
<dbReference type="NCBIfam" id="NF005714">
    <property type="entry name" value="PRK07529.1"/>
    <property type="match status" value="1"/>
</dbReference>
<dbReference type="RefSeq" id="WP_240180333.1">
    <property type="nucleotide sequence ID" value="NZ_CP092362.2"/>
</dbReference>
<dbReference type="Pfam" id="PF13193">
    <property type="entry name" value="AMP-binding_C"/>
    <property type="match status" value="1"/>
</dbReference>
<dbReference type="InterPro" id="IPR025110">
    <property type="entry name" value="AMP-bd_C"/>
</dbReference>
<protein>
    <submittedName>
        <fullName evidence="6">Acyl-CoA synthetase</fullName>
    </submittedName>
</protein>
<feature type="domain" description="AMP-binding enzyme C-terminal" evidence="5">
    <location>
        <begin position="500"/>
        <end position="575"/>
    </location>
</feature>